<dbReference type="GO" id="GO:0009432">
    <property type="term" value="P:SOS response"/>
    <property type="evidence" value="ECO:0007669"/>
    <property type="project" value="UniProtKB-KW"/>
</dbReference>
<dbReference type="Proteomes" id="UP000304864">
    <property type="component" value="Chromosome"/>
</dbReference>
<evidence type="ECO:0000256" key="5">
    <source>
        <dbReference type="ARBA" id="ARBA00023236"/>
    </source>
</evidence>
<evidence type="ECO:0000256" key="3">
    <source>
        <dbReference type="ARBA" id="ARBA00023199"/>
    </source>
</evidence>
<dbReference type="InterPro" id="IPR043502">
    <property type="entry name" value="DNA/RNA_pol_sf"/>
</dbReference>
<proteinExistence type="inferred from homology"/>
<evidence type="ECO:0000256" key="2">
    <source>
        <dbReference type="ARBA" id="ARBA00022763"/>
    </source>
</evidence>
<sequence>MPIYALVDGNSFYASCQIAFQPHLKNRPVVVLSNNDGCIVAANDIAKALDTPKNYGTGGYRAAKPTSMMFQPYFKVAALLKRHKAVIFSSNYELYQDMSQRMHAISAQFSDSQEIYSIDESFLDFSGLTPMQREQQAQQLKQRVMQWIGIPVAVGIGRTKTEAKLANHLAKKLPTQNGVMDLTEFDPSARALLYKKTPVDKVWGIGRQVSTRLQQIGINTVYDLQNADNKTLRKCFSVNLERTIRELNGQACFALQQTPQAKKSIVSSRSFGLLVDDFQQMRQAVSSYMAIAAEKLRHQQHLCRVVSVYISTPKHQAVAQYRNQHSIALVEPSDNTIVLNKMALTALKEIWRPEFKYQKAAVMLSGLLPDSGIQADLFGEPVMTSQTQAETSAKLMQTIDQINRKMGKKTLQLASCGQGKTAWQMKRNLISPRYTTRWPEIPVAKAN</sequence>
<gene>
    <name evidence="7" type="ORF">FE785_09590</name>
</gene>
<dbReference type="OrthoDB" id="9808813at2"/>
<reference evidence="7 8" key="1">
    <citation type="submission" date="2019-05" db="EMBL/GenBank/DDBJ databases">
        <title>Thiomicrorhabdus sediminis sp. nov, a novel sulfur-oxidizing bacterium isolated from coastal sediment.</title>
        <authorList>
            <person name="Liu X."/>
        </authorList>
    </citation>
    <scope>NUCLEOTIDE SEQUENCE [LARGE SCALE GENOMIC DNA]</scope>
    <source>
        <strain evidence="7 8">G1</strain>
    </source>
</reference>
<dbReference type="InterPro" id="IPR050116">
    <property type="entry name" value="DNA_polymerase-Y"/>
</dbReference>
<evidence type="ECO:0000256" key="1">
    <source>
        <dbReference type="ARBA" id="ARBA00010945"/>
    </source>
</evidence>
<dbReference type="RefSeq" id="WP_138565535.1">
    <property type="nucleotide sequence ID" value="NZ_CP040602.1"/>
</dbReference>
<feature type="domain" description="UmuC" evidence="6">
    <location>
        <begin position="4"/>
        <end position="206"/>
    </location>
</feature>
<dbReference type="AlphaFoldDB" id="A0A4P9K7H5"/>
<dbReference type="GO" id="GO:0042276">
    <property type="term" value="P:error-prone translesion synthesis"/>
    <property type="evidence" value="ECO:0007669"/>
    <property type="project" value="TreeGrafter"/>
</dbReference>
<dbReference type="GO" id="GO:0005829">
    <property type="term" value="C:cytosol"/>
    <property type="evidence" value="ECO:0007669"/>
    <property type="project" value="TreeGrafter"/>
</dbReference>
<dbReference type="Gene3D" id="3.30.70.270">
    <property type="match status" value="1"/>
</dbReference>
<dbReference type="GO" id="GO:0006281">
    <property type="term" value="P:DNA repair"/>
    <property type="evidence" value="ECO:0007669"/>
    <property type="project" value="UniProtKB-KW"/>
</dbReference>
<dbReference type="Pfam" id="PF00817">
    <property type="entry name" value="IMS"/>
    <property type="match status" value="1"/>
</dbReference>
<evidence type="ECO:0000313" key="7">
    <source>
        <dbReference type="EMBL" id="QCU90861.1"/>
    </source>
</evidence>
<dbReference type="PANTHER" id="PTHR11076:SF34">
    <property type="entry name" value="PROTEIN UMUC"/>
    <property type="match status" value="1"/>
</dbReference>
<dbReference type="Pfam" id="PF11799">
    <property type="entry name" value="IMS_C"/>
    <property type="match status" value="1"/>
</dbReference>
<organism evidence="7 8">
    <name type="scientific">Thiomicrorhabdus sediminis</name>
    <dbReference type="NCBI Taxonomy" id="2580412"/>
    <lineage>
        <taxon>Bacteria</taxon>
        <taxon>Pseudomonadati</taxon>
        <taxon>Pseudomonadota</taxon>
        <taxon>Gammaproteobacteria</taxon>
        <taxon>Thiotrichales</taxon>
        <taxon>Piscirickettsiaceae</taxon>
        <taxon>Thiomicrorhabdus</taxon>
    </lineage>
</organism>
<dbReference type="InterPro" id="IPR001126">
    <property type="entry name" value="UmuC"/>
</dbReference>
<evidence type="ECO:0000313" key="8">
    <source>
        <dbReference type="Proteomes" id="UP000304864"/>
    </source>
</evidence>
<dbReference type="InterPro" id="IPR025188">
    <property type="entry name" value="DUF4113"/>
</dbReference>
<accession>A0A4P9K7H5</accession>
<dbReference type="Pfam" id="PF13438">
    <property type="entry name" value="DUF4113"/>
    <property type="match status" value="1"/>
</dbReference>
<keyword evidence="4" id="KW-0234">DNA repair</keyword>
<keyword evidence="3" id="KW-0741">SOS mutagenesis</keyword>
<dbReference type="Gene3D" id="3.40.1170.60">
    <property type="match status" value="1"/>
</dbReference>
<dbReference type="SUPFAM" id="SSF56672">
    <property type="entry name" value="DNA/RNA polymerases"/>
    <property type="match status" value="1"/>
</dbReference>
<dbReference type="KEGG" id="thig:FE785_09590"/>
<name>A0A4P9K7H5_9GAMM</name>
<keyword evidence="5" id="KW-0742">SOS response</keyword>
<evidence type="ECO:0000259" key="6">
    <source>
        <dbReference type="PROSITE" id="PS50173"/>
    </source>
</evidence>
<comment type="similarity">
    <text evidence="1">Belongs to the DNA polymerase type-Y family.</text>
</comment>
<dbReference type="GO" id="GO:0003887">
    <property type="term" value="F:DNA-directed DNA polymerase activity"/>
    <property type="evidence" value="ECO:0007669"/>
    <property type="project" value="TreeGrafter"/>
</dbReference>
<dbReference type="Gene3D" id="1.10.150.20">
    <property type="entry name" value="5' to 3' exonuclease, C-terminal subdomain"/>
    <property type="match status" value="1"/>
</dbReference>
<keyword evidence="8" id="KW-1185">Reference proteome</keyword>
<evidence type="ECO:0000256" key="4">
    <source>
        <dbReference type="ARBA" id="ARBA00023204"/>
    </source>
</evidence>
<dbReference type="PROSITE" id="PS50173">
    <property type="entry name" value="UMUC"/>
    <property type="match status" value="1"/>
</dbReference>
<dbReference type="PANTHER" id="PTHR11076">
    <property type="entry name" value="DNA REPAIR POLYMERASE UMUC / TRANSFERASE FAMILY MEMBER"/>
    <property type="match status" value="1"/>
</dbReference>
<protein>
    <submittedName>
        <fullName evidence="7">Y-family DNA polymerase</fullName>
    </submittedName>
</protein>
<dbReference type="InterPro" id="IPR017961">
    <property type="entry name" value="DNA_pol_Y-fam_little_finger"/>
</dbReference>
<dbReference type="CDD" id="cd01700">
    <property type="entry name" value="PolY_Pol_V_umuC"/>
    <property type="match status" value="1"/>
</dbReference>
<dbReference type="GO" id="GO:0003684">
    <property type="term" value="F:damaged DNA binding"/>
    <property type="evidence" value="ECO:0007669"/>
    <property type="project" value="InterPro"/>
</dbReference>
<dbReference type="EMBL" id="CP040602">
    <property type="protein sequence ID" value="QCU90861.1"/>
    <property type="molecule type" value="Genomic_DNA"/>
</dbReference>
<dbReference type="InterPro" id="IPR043128">
    <property type="entry name" value="Rev_trsase/Diguanyl_cyclase"/>
</dbReference>
<keyword evidence="2" id="KW-0227">DNA damage</keyword>